<dbReference type="KEGG" id="ldn:H9L06_02230"/>
<dbReference type="AlphaFoldDB" id="A0A7G9S5S1"/>
<dbReference type="NCBIfam" id="TIGR01499">
    <property type="entry name" value="folC"/>
    <property type="match status" value="1"/>
</dbReference>
<accession>A0A7G9S5S1</accession>
<evidence type="ECO:0000256" key="10">
    <source>
        <dbReference type="PIRNR" id="PIRNR001563"/>
    </source>
</evidence>
<dbReference type="InterPro" id="IPR018109">
    <property type="entry name" value="Folylpolyglutamate_synth_CS"/>
</dbReference>
<protein>
    <recommendedName>
        <fullName evidence="2">tetrahydrofolate synthase</fullName>
        <ecNumber evidence="2">6.3.2.17</ecNumber>
    </recommendedName>
    <alternativeName>
        <fullName evidence="8">Tetrahydrofolylpolyglutamate synthase</fullName>
    </alternativeName>
</protein>
<dbReference type="Pfam" id="PF08245">
    <property type="entry name" value="Mur_ligase_M"/>
    <property type="match status" value="1"/>
</dbReference>
<dbReference type="PANTHER" id="PTHR11136:SF0">
    <property type="entry name" value="DIHYDROFOLATE SYNTHETASE-RELATED"/>
    <property type="match status" value="1"/>
</dbReference>
<evidence type="ECO:0000256" key="1">
    <source>
        <dbReference type="ARBA" id="ARBA00008276"/>
    </source>
</evidence>
<gene>
    <name evidence="13" type="ORF">H9L06_02230</name>
</gene>
<evidence type="ECO:0000256" key="8">
    <source>
        <dbReference type="ARBA" id="ARBA00030592"/>
    </source>
</evidence>
<evidence type="ECO:0000256" key="5">
    <source>
        <dbReference type="ARBA" id="ARBA00022741"/>
    </source>
</evidence>
<evidence type="ECO:0000313" key="14">
    <source>
        <dbReference type="Proteomes" id="UP000515934"/>
    </source>
</evidence>
<dbReference type="EC" id="6.3.2.17" evidence="2"/>
<dbReference type="GO" id="GO:0046872">
    <property type="term" value="F:metal ion binding"/>
    <property type="evidence" value="ECO:0007669"/>
    <property type="project" value="UniProtKB-KW"/>
</dbReference>
<dbReference type="PANTHER" id="PTHR11136">
    <property type="entry name" value="FOLYLPOLYGLUTAMATE SYNTHASE-RELATED"/>
    <property type="match status" value="1"/>
</dbReference>
<dbReference type="GO" id="GO:0004326">
    <property type="term" value="F:tetrahydrofolylpolyglutamate synthase activity"/>
    <property type="evidence" value="ECO:0007669"/>
    <property type="project" value="UniProtKB-EC"/>
</dbReference>
<dbReference type="PROSITE" id="PS01012">
    <property type="entry name" value="FOLYLPOLYGLU_SYNT_2"/>
    <property type="match status" value="1"/>
</dbReference>
<feature type="domain" description="Mur ligase central" evidence="12">
    <location>
        <begin position="138"/>
        <end position="280"/>
    </location>
</feature>
<evidence type="ECO:0000256" key="6">
    <source>
        <dbReference type="ARBA" id="ARBA00022840"/>
    </source>
</evidence>
<dbReference type="InterPro" id="IPR013221">
    <property type="entry name" value="Mur_ligase_cen"/>
</dbReference>
<keyword evidence="7" id="KW-0460">Magnesium</keyword>
<dbReference type="SUPFAM" id="SSF53244">
    <property type="entry name" value="MurD-like peptide ligases, peptide-binding domain"/>
    <property type="match status" value="1"/>
</dbReference>
<name>A0A7G9S5S1_9MICO</name>
<evidence type="ECO:0000256" key="3">
    <source>
        <dbReference type="ARBA" id="ARBA00022598"/>
    </source>
</evidence>
<proteinExistence type="inferred from homology"/>
<comment type="catalytic activity">
    <reaction evidence="9">
        <text>(6S)-5,6,7,8-tetrahydrofolyl-(gamma-L-Glu)(n) + L-glutamate + ATP = (6S)-5,6,7,8-tetrahydrofolyl-(gamma-L-Glu)(n+1) + ADP + phosphate + H(+)</text>
        <dbReference type="Rhea" id="RHEA:10580"/>
        <dbReference type="Rhea" id="RHEA-COMP:14738"/>
        <dbReference type="Rhea" id="RHEA-COMP:14740"/>
        <dbReference type="ChEBI" id="CHEBI:15378"/>
        <dbReference type="ChEBI" id="CHEBI:29985"/>
        <dbReference type="ChEBI" id="CHEBI:30616"/>
        <dbReference type="ChEBI" id="CHEBI:43474"/>
        <dbReference type="ChEBI" id="CHEBI:141005"/>
        <dbReference type="ChEBI" id="CHEBI:456216"/>
        <dbReference type="EC" id="6.3.2.17"/>
    </reaction>
</comment>
<dbReference type="Gene3D" id="3.90.190.20">
    <property type="entry name" value="Mur ligase, C-terminal domain"/>
    <property type="match status" value="1"/>
</dbReference>
<dbReference type="Proteomes" id="UP000515934">
    <property type="component" value="Chromosome"/>
</dbReference>
<keyword evidence="5 10" id="KW-0547">Nucleotide-binding</keyword>
<dbReference type="GO" id="GO:0008841">
    <property type="term" value="F:dihydrofolate synthase activity"/>
    <property type="evidence" value="ECO:0007669"/>
    <property type="project" value="TreeGrafter"/>
</dbReference>
<keyword evidence="14" id="KW-1185">Reference proteome</keyword>
<keyword evidence="3 10" id="KW-0436">Ligase</keyword>
<dbReference type="PIRSF" id="PIRSF001563">
    <property type="entry name" value="Folylpolyglu_synth"/>
    <property type="match status" value="1"/>
</dbReference>
<reference evidence="13 14" key="1">
    <citation type="submission" date="2020-08" db="EMBL/GenBank/DDBJ databases">
        <title>Genome sequence of Leucobacter denitrificans KACC 14055T.</title>
        <authorList>
            <person name="Hyun D.-W."/>
            <person name="Bae J.-W."/>
        </authorList>
    </citation>
    <scope>NUCLEOTIDE SEQUENCE [LARGE SCALE GENOMIC DNA]</scope>
    <source>
        <strain evidence="13 14">KACC 14055</strain>
    </source>
</reference>
<evidence type="ECO:0000256" key="4">
    <source>
        <dbReference type="ARBA" id="ARBA00022723"/>
    </source>
</evidence>
<dbReference type="PROSITE" id="PS01011">
    <property type="entry name" value="FOLYLPOLYGLU_SYNT_1"/>
    <property type="match status" value="1"/>
</dbReference>
<dbReference type="SUPFAM" id="SSF53623">
    <property type="entry name" value="MurD-like peptide ligases, catalytic domain"/>
    <property type="match status" value="1"/>
</dbReference>
<feature type="domain" description="Mur ligase C-terminal" evidence="11">
    <location>
        <begin position="306"/>
        <end position="429"/>
    </location>
</feature>
<dbReference type="EMBL" id="CP060716">
    <property type="protein sequence ID" value="QNN63196.1"/>
    <property type="molecule type" value="Genomic_DNA"/>
</dbReference>
<dbReference type="RefSeq" id="WP_187555663.1">
    <property type="nucleotide sequence ID" value="NZ_CP060716.1"/>
</dbReference>
<comment type="similarity">
    <text evidence="1 10">Belongs to the folylpolyglutamate synthase family.</text>
</comment>
<dbReference type="InterPro" id="IPR001645">
    <property type="entry name" value="Folylpolyglutamate_synth"/>
</dbReference>
<dbReference type="GO" id="GO:0005524">
    <property type="term" value="F:ATP binding"/>
    <property type="evidence" value="ECO:0007669"/>
    <property type="project" value="UniProtKB-KW"/>
</dbReference>
<evidence type="ECO:0000259" key="12">
    <source>
        <dbReference type="Pfam" id="PF08245"/>
    </source>
</evidence>
<evidence type="ECO:0000256" key="7">
    <source>
        <dbReference type="ARBA" id="ARBA00022842"/>
    </source>
</evidence>
<dbReference type="InterPro" id="IPR036615">
    <property type="entry name" value="Mur_ligase_C_dom_sf"/>
</dbReference>
<sequence length="448" mass="47353">MSDATTQRVYEELLTRVGEAHPRPRIEPVRRLAELAGSPQLSFPVIQVAGTNGKTSTSRAIESILRAHGLRTGLFTSPHLVDFAERFQVDGEPVAPEVLAAGWQELQLPLQAADAELLAAGMGKITFFEALVVLGLVVFADAPVEVAVLEVGMGGEWDATNIVDAEVAVFTPIALDHVTLLGPDIQAIARTKSKIIKDASTVITAAQTADALAEIHAEAERHGSKVYAAGADFSLLEDRLAVGGRQIDVVGITGHTYEPAFVPLFGQHQAENVTLAIAAVEAFFGADRPVPTEILETGLGQLTSPGRLQLVGTDPIVYVDAAHNPHGAEALVRAVTESFSFDELGIVVGVLGEKDASGLLETLAPIAAQVFATAVDSPRTLSAEELEVAARASLPETPIEAFPALPFALDRARSWASESKNRAVLVVGSVVLAGETIELAREQKWGTE</sequence>
<evidence type="ECO:0000256" key="9">
    <source>
        <dbReference type="ARBA" id="ARBA00047493"/>
    </source>
</evidence>
<dbReference type="GO" id="GO:0005737">
    <property type="term" value="C:cytoplasm"/>
    <property type="evidence" value="ECO:0007669"/>
    <property type="project" value="TreeGrafter"/>
</dbReference>
<evidence type="ECO:0000313" key="13">
    <source>
        <dbReference type="EMBL" id="QNN63196.1"/>
    </source>
</evidence>
<keyword evidence="4" id="KW-0479">Metal-binding</keyword>
<dbReference type="Gene3D" id="3.40.1190.10">
    <property type="entry name" value="Mur-like, catalytic domain"/>
    <property type="match status" value="1"/>
</dbReference>
<keyword evidence="6 10" id="KW-0067">ATP-binding</keyword>
<dbReference type="InterPro" id="IPR004101">
    <property type="entry name" value="Mur_ligase_C"/>
</dbReference>
<dbReference type="Pfam" id="PF02875">
    <property type="entry name" value="Mur_ligase_C"/>
    <property type="match status" value="1"/>
</dbReference>
<dbReference type="InterPro" id="IPR036565">
    <property type="entry name" value="Mur-like_cat_sf"/>
</dbReference>
<evidence type="ECO:0000259" key="11">
    <source>
        <dbReference type="Pfam" id="PF02875"/>
    </source>
</evidence>
<organism evidence="13 14">
    <name type="scientific">Leucobacter denitrificans</name>
    <dbReference type="NCBI Taxonomy" id="683042"/>
    <lineage>
        <taxon>Bacteria</taxon>
        <taxon>Bacillati</taxon>
        <taxon>Actinomycetota</taxon>
        <taxon>Actinomycetes</taxon>
        <taxon>Micrococcales</taxon>
        <taxon>Microbacteriaceae</taxon>
        <taxon>Leucobacter</taxon>
    </lineage>
</organism>
<evidence type="ECO:0000256" key="2">
    <source>
        <dbReference type="ARBA" id="ARBA00013025"/>
    </source>
</evidence>